<evidence type="ECO:0000313" key="4">
    <source>
        <dbReference type="EMBL" id="QNF34704.1"/>
    </source>
</evidence>
<keyword evidence="1" id="KW-0175">Coiled coil</keyword>
<feature type="coiled-coil region" evidence="1">
    <location>
        <begin position="764"/>
        <end position="791"/>
    </location>
</feature>
<gene>
    <name evidence="4" type="ORF">HUW51_18950</name>
</gene>
<feature type="compositionally biased region" description="Basic and acidic residues" evidence="2">
    <location>
        <begin position="260"/>
        <end position="274"/>
    </location>
</feature>
<dbReference type="Proteomes" id="UP000515237">
    <property type="component" value="Chromosome"/>
</dbReference>
<keyword evidence="5" id="KW-1185">Reference proteome</keyword>
<feature type="compositionally biased region" description="Basic and acidic residues" evidence="2">
    <location>
        <begin position="365"/>
        <end position="376"/>
    </location>
</feature>
<organism evidence="4 5">
    <name type="scientific">Adhaeribacter swui</name>
    <dbReference type="NCBI Taxonomy" id="2086471"/>
    <lineage>
        <taxon>Bacteria</taxon>
        <taxon>Pseudomonadati</taxon>
        <taxon>Bacteroidota</taxon>
        <taxon>Cytophagia</taxon>
        <taxon>Cytophagales</taxon>
        <taxon>Hymenobacteraceae</taxon>
        <taxon>Adhaeribacter</taxon>
    </lineage>
</organism>
<reference evidence="4 5" key="1">
    <citation type="journal article" date="2018" name="Int. J. Syst. Evol. Microbiol.">
        <title>Adhaeribacter swui sp. nov., isolated from wet mud.</title>
        <authorList>
            <person name="Kim D.U."/>
            <person name="Kim K.W."/>
            <person name="Kang M.S."/>
            <person name="Kim J.Y."/>
            <person name="Jang J.H."/>
            <person name="Kim M.K."/>
        </authorList>
    </citation>
    <scope>NUCLEOTIDE SEQUENCE [LARGE SCALE GENOMIC DNA]</scope>
    <source>
        <strain evidence="4 5">KCTC 52873</strain>
    </source>
</reference>
<protein>
    <submittedName>
        <fullName evidence="4">DUF4157 domain-containing protein</fullName>
    </submittedName>
</protein>
<name>A0A7G7GC20_9BACT</name>
<evidence type="ECO:0000256" key="2">
    <source>
        <dbReference type="SAM" id="MobiDB-lite"/>
    </source>
</evidence>
<dbReference type="KEGG" id="aswu:HUW51_18950"/>
<feature type="region of interest" description="Disordered" evidence="2">
    <location>
        <begin position="341"/>
        <end position="376"/>
    </location>
</feature>
<dbReference type="Pfam" id="PF13699">
    <property type="entry name" value="eCIS_core"/>
    <property type="match status" value="1"/>
</dbReference>
<accession>A0A7G7GC20</accession>
<dbReference type="RefSeq" id="WP_185271199.1">
    <property type="nucleotide sequence ID" value="NZ_CP055156.1"/>
</dbReference>
<evidence type="ECO:0000256" key="1">
    <source>
        <dbReference type="SAM" id="Coils"/>
    </source>
</evidence>
<feature type="coiled-coil region" evidence="1">
    <location>
        <begin position="1152"/>
        <end position="1182"/>
    </location>
</feature>
<sequence>MFTTAEKTVKPTAVLPQKAADTSFFRKAGDEGFFRKEVAKQENARFLHPPVQAKLTVNNPDEPQKKEEKLSRLKEEIIPKKTNSPEVAANFKQNLKLAAMLSASVQRLARQSGREQESLGSKSDIPSFLSRVPQQAHAPAAPLGITHLFRTLGGMPLPAEAQEFFQDSYRADVSTIQVHADAEAAAICREKQAVAFTQGNHLYFVPEKYAPGTEAGSQLLAQQVAGSLKQLGIPTPGLMNQITASCQVDNSVTAPNKTTPPEEKTLPSALDKKKTGNLAAAKSGSKKEKSAAFRKNKKKPISDGPAFKAVKQNFKKSPAQPGEDPAFLKIVGKVKATAKTQKQHEDAGVKATDAQKAAPAVANEAESKAQKRKTDGLDEAGKIDKAFNEDAFKTELFKKIEEITPQTLQEATEFKENNRIGEVKKAMGKKVAQEKQSTTAPVAQASAQPLKINEEDHKKTAPLPPTPQGAVPAMLGAREAAPKPKLAPEISLQEQSKSLDEEIKAHQVTEEQLITSNEPDFTTALQEKRKAQQDAIEKPQQYRKQEALLINQAQASVQQDAAQAVTGMHANRGKNFTAVVQQQQTTKQKDQDRRAAVTQEIQAKYILAENKVKKALEEAETESNQLFDEGAEAARQEFENTVAEKMRAYKKRRYSGFWGKLRWGKDKLFGMSEEVNAFYTQGRQLYLNKMDQVITRVANTVTTKLNQAKQAIAEGKKAIDDYVAQLPRDLAAVCKEAAATIQDRFDALEQSVNDKRDALIEGFARKYVNNVKKLDDRITEMKEANQGLIDKAIGFLKKVWQIIKDLTNLFTTIFAKLASIIDIVLSNPGKFFANLGKAFSLGFDNFKKNFLGYLEQGLMDWLKTNLGINGLELPQKFEPSAIFSLALQVMSITKAHIRERAVALLGEKKVALLEAGGGLLVRIYNEGFGVLWDIISEKLSDFKEIVWETIKSYLQTRVIEAALTFLLSMLNPVGAFVKVCIAIYDFLMLLVRFKDRIMDLLDTILNAVTNLASGAVDGAAKAIEGAFAKSIPVIIGFLAALLRLNNIAAKIRDIITRVKTRVEKAIDWGLLKAVSVVKGVGGAVKSGVKNLMGWLSRKKTFASGSASHTIYFAGNPDNPELMIATTPKTFEETVANRRAEISNDEAMDKGQKRNYRRKLTEAEKTYKAMNVLKTNLQQATDEQEKSGLQRDIFGLVDKIIETFGEVGVTEHDVKREVLTAPVQVGDFVKQGSKEYEIIALNNAEQRVKATYLGEKGGTANFLYLDYGKTYSKIPQPSQMPLDNNFLQLNAQSAWDSYAIANKVLNYRRSGFQLNNDAAYQWEHTVEHSTLRSGIFSSQQVNSEKNLAWAPTAINQNVGRIFGTYDRSQLDFLPAHLKSKLSRPNAEGVNELISIREYLLQSRNFAEHEEFKKAYYRTKGVSVKPGTPHGRGYYQVLS</sequence>
<evidence type="ECO:0000259" key="3">
    <source>
        <dbReference type="Pfam" id="PF13699"/>
    </source>
</evidence>
<feature type="coiled-coil region" evidence="1">
    <location>
        <begin position="598"/>
        <end position="636"/>
    </location>
</feature>
<evidence type="ECO:0000313" key="5">
    <source>
        <dbReference type="Proteomes" id="UP000515237"/>
    </source>
</evidence>
<feature type="region of interest" description="Disordered" evidence="2">
    <location>
        <begin position="251"/>
        <end position="304"/>
    </location>
</feature>
<feature type="domain" description="eCIS core" evidence="3">
    <location>
        <begin position="156"/>
        <end position="221"/>
    </location>
</feature>
<dbReference type="EMBL" id="CP055156">
    <property type="protein sequence ID" value="QNF34704.1"/>
    <property type="molecule type" value="Genomic_DNA"/>
</dbReference>
<dbReference type="InterPro" id="IPR025295">
    <property type="entry name" value="eCIS_core_dom"/>
</dbReference>
<proteinExistence type="predicted"/>